<reference evidence="3 4" key="1">
    <citation type="journal article" date="2023" name="Plants (Basel)">
        <title>Bridging the Gap: Combining Genomics and Transcriptomics Approaches to Understand Stylosanthes scabra, an Orphan Legume from the Brazilian Caatinga.</title>
        <authorList>
            <person name="Ferreira-Neto J.R.C."/>
            <person name="da Silva M.D."/>
            <person name="Binneck E."/>
            <person name="de Melo N.F."/>
            <person name="da Silva R.H."/>
            <person name="de Melo A.L.T.M."/>
            <person name="Pandolfi V."/>
            <person name="Bustamante F.O."/>
            <person name="Brasileiro-Vidal A.C."/>
            <person name="Benko-Iseppon A.M."/>
        </authorList>
    </citation>
    <scope>NUCLEOTIDE SEQUENCE [LARGE SCALE GENOMIC DNA]</scope>
    <source>
        <tissue evidence="3">Leaves</tissue>
    </source>
</reference>
<feature type="compositionally biased region" description="Polar residues" evidence="2">
    <location>
        <begin position="504"/>
        <end position="546"/>
    </location>
</feature>
<proteinExistence type="predicted"/>
<sequence length="820" mass="91611">MSTFSSDTCLVALKLCCFFGGKTNVTVSFTGMTGVYVRIALLDCDVGRLIEARVERRCNLVFPLTRESDLMRAICNECTYQTVQDNKLLLREEPRSLLPDEPKAQPPRASAGTGWGVYLQGTPIPKSVRVLAGGKWWKLDVTPPCVAPSRVSSRGVSEVDTVPCQLHKSASELQGCPTSRNLSYTGREVVLRGLGLQSWAYWAAVSSSSHSAPSSFSIIVALLQRVGLSCFRCCYQLHHHRCHIVVSIARKFIRVLPEVIPESCKWVDSDVLGAKSDVGDEFVNSFYEHYSSCVSDVEGSRYRVVAPDPEYRVCHVDIKSESCIFVYEAIFTEGFIRGFEVICREFGIPTFLGVFHHLFKLTKPFSKEKQQWLSFRANQNMKVFEMLKESVRDFKCLYFKVVAQPRTSSFLVDGEGEYRFPLSWNETWVNPQVSREELSESELLFVDMLSDCWGKKTHLQTRQLLTQSSTYIQKEILGVMSGKSSIYDKFKSHLLSKSKKPTNMVGTASGSSKPTSSDQSIPTSSDVVDSSSARNASATPSPSIQSAPEVDKVVKEPSQSLKRKAPEPKFGHINSKEFDHTRFVPEYLLGGNTRIPMDGENFIKNLEAMTRSSIKAAAICQVATNKLKGNVLVPEGEVGKLRDRVKVVEAEKRVIEGPQLCKEQLKKVEKEKSNIEEKYKRLYAEYKLKVEDNQRLEADLQVAQDTCDKFSSDAMLLAEEVANNLKEQIMVLLPDFDTDQIGQDHKVNDVIIVPPEPPTEEQPDPKEEEITLKPISVVMPTSDVAPTSENMPLSGNSPEVQPTMSDPPPTPPSLMSCFVV</sequence>
<accession>A0ABU6W6Q4</accession>
<feature type="compositionally biased region" description="Polar residues" evidence="2">
    <location>
        <begin position="784"/>
        <end position="800"/>
    </location>
</feature>
<keyword evidence="1" id="KW-0175">Coiled coil</keyword>
<organism evidence="3 4">
    <name type="scientific">Stylosanthes scabra</name>
    <dbReference type="NCBI Taxonomy" id="79078"/>
    <lineage>
        <taxon>Eukaryota</taxon>
        <taxon>Viridiplantae</taxon>
        <taxon>Streptophyta</taxon>
        <taxon>Embryophyta</taxon>
        <taxon>Tracheophyta</taxon>
        <taxon>Spermatophyta</taxon>
        <taxon>Magnoliopsida</taxon>
        <taxon>eudicotyledons</taxon>
        <taxon>Gunneridae</taxon>
        <taxon>Pentapetalae</taxon>
        <taxon>rosids</taxon>
        <taxon>fabids</taxon>
        <taxon>Fabales</taxon>
        <taxon>Fabaceae</taxon>
        <taxon>Papilionoideae</taxon>
        <taxon>50 kb inversion clade</taxon>
        <taxon>dalbergioids sensu lato</taxon>
        <taxon>Dalbergieae</taxon>
        <taxon>Pterocarpus clade</taxon>
        <taxon>Stylosanthes</taxon>
    </lineage>
</organism>
<feature type="compositionally biased region" description="Basic and acidic residues" evidence="2">
    <location>
        <begin position="564"/>
        <end position="574"/>
    </location>
</feature>
<feature type="region of interest" description="Disordered" evidence="2">
    <location>
        <begin position="498"/>
        <end position="574"/>
    </location>
</feature>
<protein>
    <submittedName>
        <fullName evidence="3">Uncharacterized protein</fullName>
    </submittedName>
</protein>
<evidence type="ECO:0000313" key="3">
    <source>
        <dbReference type="EMBL" id="MED6181522.1"/>
    </source>
</evidence>
<keyword evidence="4" id="KW-1185">Reference proteome</keyword>
<feature type="region of interest" description="Disordered" evidence="2">
    <location>
        <begin position="782"/>
        <end position="820"/>
    </location>
</feature>
<gene>
    <name evidence="3" type="ORF">PIB30_020092</name>
</gene>
<evidence type="ECO:0000313" key="4">
    <source>
        <dbReference type="Proteomes" id="UP001341840"/>
    </source>
</evidence>
<name>A0ABU6W6Q4_9FABA</name>
<evidence type="ECO:0000256" key="1">
    <source>
        <dbReference type="SAM" id="Coils"/>
    </source>
</evidence>
<feature type="coiled-coil region" evidence="1">
    <location>
        <begin position="665"/>
        <end position="713"/>
    </location>
</feature>
<comment type="caution">
    <text evidence="3">The sequence shown here is derived from an EMBL/GenBank/DDBJ whole genome shotgun (WGS) entry which is preliminary data.</text>
</comment>
<dbReference type="EMBL" id="JASCZI010181306">
    <property type="protein sequence ID" value="MED6181522.1"/>
    <property type="molecule type" value="Genomic_DNA"/>
</dbReference>
<dbReference type="Proteomes" id="UP001341840">
    <property type="component" value="Unassembled WGS sequence"/>
</dbReference>
<evidence type="ECO:0000256" key="2">
    <source>
        <dbReference type="SAM" id="MobiDB-lite"/>
    </source>
</evidence>